<dbReference type="SUPFAM" id="SSF54665">
    <property type="entry name" value="CO dehydrogenase molybdoprotein N-domain-like"/>
    <property type="match status" value="1"/>
</dbReference>
<dbReference type="RefSeq" id="WP_145198650.1">
    <property type="nucleotide sequence ID" value="NZ_CP036434.1"/>
</dbReference>
<evidence type="ECO:0000259" key="1">
    <source>
        <dbReference type="SMART" id="SM01008"/>
    </source>
</evidence>
<dbReference type="SUPFAM" id="SSF56003">
    <property type="entry name" value="Molybdenum cofactor-binding domain"/>
    <property type="match status" value="1"/>
</dbReference>
<dbReference type="Gene3D" id="3.30.365.10">
    <property type="entry name" value="Aldehyde oxidase/xanthine dehydrogenase, molybdopterin binding domain"/>
    <property type="match status" value="4"/>
</dbReference>
<dbReference type="Pfam" id="PF20256">
    <property type="entry name" value="MoCoBD_2"/>
    <property type="match status" value="1"/>
</dbReference>
<accession>A0A518ETW7</accession>
<dbReference type="SMART" id="SM01008">
    <property type="entry name" value="Ald_Xan_dh_C"/>
    <property type="match status" value="1"/>
</dbReference>
<dbReference type="InterPro" id="IPR037165">
    <property type="entry name" value="AldOxase/xan_DH_Mopterin-bd_sf"/>
</dbReference>
<sequence length="723" mass="77429">MSVQDEPKTTEPSWGKRADLDVLNRDIRRIDGPDKVTGRAIYTHDIRLPNMLHARILRHPVPRARINAVDVEAARRLPGVVHIHIEKEPGTEVRYSGDDSVIAVVAAETPEAALDGVRAIIVDATNLEPVVSPEAAKKADAPLVNYSRGAESNVTGASESGDRNEIEKIFEGAAAVGEVNIDIPVQHHVCLETHGHVVDPIERDGFVHIYASTQNVSGMPGQFRGPLERDSDGIRVLTPHMGGGFGSKFGPGLEGALAARIARETGRPVHLMLSRPDEFTMAGNRSGSRQRLRLAADESGKFIAVDLDAEKLGGQGNGSLPGAPYRYDVDNVSSKIVSVKTATDSNRAMRAPGHPQAAFGMESVIDEVAYALGMDPIEIRKRNLQSPIHHRQLDAVAKEIGWADHPNKTQHGLPENGIAVGIGFGVAGWGPGGRASQCDVTVNPDGRVVSATATQDLGTGARTYVAAIVAEELGLQVSDVTARIGDSQLPPSVASGGSVTTGSSAPAIKDGAHQMREALEAKLEPVLGAPVGGYEWKDGRVRVKGGGDDQSLSWKAVCALLREPLTVRGQFKQSLYRGNIHGAQAAKIEIDVFTGRIKVLKMVAIQDQGLPLNRMALRSQINGGMIQALSYGLLEERVFDEQDGYLLSENLDHYKIAGCQEMPEMISLIDDEDERESVCGMAEATIIPGHCAIANAIYNACGVRLTKMPFTPAHVLEALYGKI</sequence>
<dbReference type="OrthoDB" id="221297at2"/>
<protein>
    <submittedName>
        <fullName evidence="2">Putative xanthine dehydrogenase subunit D</fullName>
        <ecNumber evidence="2">1.17.1.4</ecNumber>
    </submittedName>
</protein>
<organism evidence="2 3">
    <name type="scientific">Saltatorellus ferox</name>
    <dbReference type="NCBI Taxonomy" id="2528018"/>
    <lineage>
        <taxon>Bacteria</taxon>
        <taxon>Pseudomonadati</taxon>
        <taxon>Planctomycetota</taxon>
        <taxon>Planctomycetia</taxon>
        <taxon>Planctomycetia incertae sedis</taxon>
        <taxon>Saltatorellus</taxon>
    </lineage>
</organism>
<feature type="domain" description="Aldehyde oxidase/xanthine dehydrogenase a/b hammerhead" evidence="1">
    <location>
        <begin position="37"/>
        <end position="128"/>
    </location>
</feature>
<proteinExistence type="predicted"/>
<dbReference type="EMBL" id="CP036434">
    <property type="protein sequence ID" value="QDV07534.1"/>
    <property type="molecule type" value="Genomic_DNA"/>
</dbReference>
<dbReference type="InterPro" id="IPR036856">
    <property type="entry name" value="Ald_Oxase/Xan_DH_a/b_sf"/>
</dbReference>
<gene>
    <name evidence="2" type="primary">pucD</name>
    <name evidence="2" type="ORF">Poly30_30600</name>
</gene>
<keyword evidence="3" id="KW-1185">Reference proteome</keyword>
<dbReference type="Proteomes" id="UP000320390">
    <property type="component" value="Chromosome"/>
</dbReference>
<evidence type="ECO:0000313" key="3">
    <source>
        <dbReference type="Proteomes" id="UP000320390"/>
    </source>
</evidence>
<dbReference type="PANTHER" id="PTHR47495">
    <property type="entry name" value="ALDEHYDE DEHYDROGENASE"/>
    <property type="match status" value="1"/>
</dbReference>
<dbReference type="EC" id="1.17.1.4" evidence="2"/>
<name>A0A518ETW7_9BACT</name>
<dbReference type="Pfam" id="PF02738">
    <property type="entry name" value="MoCoBD_1"/>
    <property type="match status" value="1"/>
</dbReference>
<dbReference type="Gene3D" id="3.90.1170.50">
    <property type="entry name" value="Aldehyde oxidase/xanthine dehydrogenase, a/b hammerhead"/>
    <property type="match status" value="2"/>
</dbReference>
<dbReference type="Pfam" id="PF01315">
    <property type="entry name" value="Ald_Xan_dh_C"/>
    <property type="match status" value="1"/>
</dbReference>
<dbReference type="PANTHER" id="PTHR47495:SF1">
    <property type="entry name" value="BLL3820 PROTEIN"/>
    <property type="match status" value="1"/>
</dbReference>
<dbReference type="GO" id="GO:0004854">
    <property type="term" value="F:xanthine dehydrogenase activity"/>
    <property type="evidence" value="ECO:0007669"/>
    <property type="project" value="UniProtKB-EC"/>
</dbReference>
<evidence type="ECO:0000313" key="2">
    <source>
        <dbReference type="EMBL" id="QDV07534.1"/>
    </source>
</evidence>
<dbReference type="AlphaFoldDB" id="A0A518ETW7"/>
<keyword evidence="2" id="KW-0560">Oxidoreductase</keyword>
<reference evidence="2 3" key="1">
    <citation type="submission" date="2019-02" db="EMBL/GenBank/DDBJ databases">
        <title>Deep-cultivation of Planctomycetes and their phenomic and genomic characterization uncovers novel biology.</title>
        <authorList>
            <person name="Wiegand S."/>
            <person name="Jogler M."/>
            <person name="Boedeker C."/>
            <person name="Pinto D."/>
            <person name="Vollmers J."/>
            <person name="Rivas-Marin E."/>
            <person name="Kohn T."/>
            <person name="Peeters S.H."/>
            <person name="Heuer A."/>
            <person name="Rast P."/>
            <person name="Oberbeckmann S."/>
            <person name="Bunk B."/>
            <person name="Jeske O."/>
            <person name="Meyerdierks A."/>
            <person name="Storesund J.E."/>
            <person name="Kallscheuer N."/>
            <person name="Luecker S."/>
            <person name="Lage O.M."/>
            <person name="Pohl T."/>
            <person name="Merkel B.J."/>
            <person name="Hornburger P."/>
            <person name="Mueller R.-W."/>
            <person name="Bruemmer F."/>
            <person name="Labrenz M."/>
            <person name="Spormann A.M."/>
            <person name="Op den Camp H."/>
            <person name="Overmann J."/>
            <person name="Amann R."/>
            <person name="Jetten M.S.M."/>
            <person name="Mascher T."/>
            <person name="Medema M.H."/>
            <person name="Devos D.P."/>
            <person name="Kaster A.-K."/>
            <person name="Ovreas L."/>
            <person name="Rohde M."/>
            <person name="Galperin M.Y."/>
            <person name="Jogler C."/>
        </authorList>
    </citation>
    <scope>NUCLEOTIDE SEQUENCE [LARGE SCALE GENOMIC DNA]</scope>
    <source>
        <strain evidence="2 3">Poly30</strain>
    </source>
</reference>
<dbReference type="InterPro" id="IPR052516">
    <property type="entry name" value="N-heterocyclic_Hydroxylase"/>
</dbReference>
<dbReference type="InterPro" id="IPR046867">
    <property type="entry name" value="AldOxase/xan_DH_MoCoBD2"/>
</dbReference>
<dbReference type="InterPro" id="IPR008274">
    <property type="entry name" value="AldOxase/xan_DH_MoCoBD1"/>
</dbReference>
<dbReference type="InterPro" id="IPR000674">
    <property type="entry name" value="Ald_Oxase/Xan_DH_a/b"/>
</dbReference>